<evidence type="ECO:0000313" key="4">
    <source>
        <dbReference type="EMBL" id="CAL8117201.1"/>
    </source>
</evidence>
<dbReference type="EMBL" id="CAXLJM020000053">
    <property type="protein sequence ID" value="CAL8117201.1"/>
    <property type="molecule type" value="Genomic_DNA"/>
</dbReference>
<accession>A0ABP1R3Z5</accession>
<dbReference type="PANTHER" id="PTHR46003:SF1">
    <property type="entry name" value="HOST CELL FACTOR"/>
    <property type="match status" value="1"/>
</dbReference>
<protein>
    <recommendedName>
        <fullName evidence="3">Host cell factor Kelch-repeats domain-containing protein</fullName>
    </recommendedName>
</protein>
<reference evidence="4 5" key="1">
    <citation type="submission" date="2024-08" db="EMBL/GenBank/DDBJ databases">
        <authorList>
            <person name="Cucini C."/>
            <person name="Frati F."/>
        </authorList>
    </citation>
    <scope>NUCLEOTIDE SEQUENCE [LARGE SCALE GENOMIC DNA]</scope>
</reference>
<dbReference type="InterPro" id="IPR043536">
    <property type="entry name" value="HCF1/2"/>
</dbReference>
<dbReference type="PANTHER" id="PTHR46003">
    <property type="entry name" value="HOST CELL FACTOR"/>
    <property type="match status" value="1"/>
</dbReference>
<feature type="region of interest" description="Disordered" evidence="2">
    <location>
        <begin position="658"/>
        <end position="680"/>
    </location>
</feature>
<dbReference type="InterPro" id="IPR059124">
    <property type="entry name" value="Kelch_HCF"/>
</dbReference>
<keyword evidence="1" id="KW-0677">Repeat</keyword>
<feature type="region of interest" description="Disordered" evidence="2">
    <location>
        <begin position="698"/>
        <end position="736"/>
    </location>
</feature>
<keyword evidence="5" id="KW-1185">Reference proteome</keyword>
<dbReference type="Proteomes" id="UP001642540">
    <property type="component" value="Unassembled WGS sequence"/>
</dbReference>
<feature type="compositionally biased region" description="Pro residues" evidence="2">
    <location>
        <begin position="667"/>
        <end position="676"/>
    </location>
</feature>
<dbReference type="SUPFAM" id="SSF117281">
    <property type="entry name" value="Kelch motif"/>
    <property type="match status" value="2"/>
</dbReference>
<dbReference type="Pfam" id="PF13854">
    <property type="entry name" value="Kelch_HCF"/>
    <property type="match status" value="1"/>
</dbReference>
<proteinExistence type="predicted"/>
<feature type="compositionally biased region" description="Polar residues" evidence="2">
    <location>
        <begin position="726"/>
        <end position="736"/>
    </location>
</feature>
<organism evidence="4 5">
    <name type="scientific">Orchesella dallaii</name>
    <dbReference type="NCBI Taxonomy" id="48710"/>
    <lineage>
        <taxon>Eukaryota</taxon>
        <taxon>Metazoa</taxon>
        <taxon>Ecdysozoa</taxon>
        <taxon>Arthropoda</taxon>
        <taxon>Hexapoda</taxon>
        <taxon>Collembola</taxon>
        <taxon>Entomobryomorpha</taxon>
        <taxon>Entomobryoidea</taxon>
        <taxon>Orchesellidae</taxon>
        <taxon>Orchesellinae</taxon>
        <taxon>Orchesella</taxon>
    </lineage>
</organism>
<evidence type="ECO:0000313" key="5">
    <source>
        <dbReference type="Proteomes" id="UP001642540"/>
    </source>
</evidence>
<evidence type="ECO:0000259" key="3">
    <source>
        <dbReference type="Pfam" id="PF13854"/>
    </source>
</evidence>
<dbReference type="Gene3D" id="2.120.10.80">
    <property type="entry name" value="Kelch-type beta propeller"/>
    <property type="match status" value="2"/>
</dbReference>
<evidence type="ECO:0000256" key="2">
    <source>
        <dbReference type="SAM" id="MobiDB-lite"/>
    </source>
</evidence>
<name>A0ABP1R3Z5_9HEXA</name>
<comment type="caution">
    <text evidence="4">The sequence shown here is derived from an EMBL/GenBank/DDBJ whole genome shotgun (WGS) entry which is preliminary data.</text>
</comment>
<gene>
    <name evidence="4" type="ORF">ODALV1_LOCUS17581</name>
</gene>
<sequence>MSGVSELVRAAAAAAHVEVPSGNDNLNPKKNIPLIDISDEDSPSIPTDAPLMLRFGQTPPRHPSNDDITGSSTQKNKLVAWKKVEGVNSNTVAPSAREGHCALIHGPLMITFSGAVGLHRNSFGDLHTYNIITKEWSIPNVVGNRPPGLMHYGMDIYGDQIILFGGLKADGTFSSDLYELDTLGWEWSKLEPTPPPVVFSTDAPPCARCGHSFTTVDGKIYLFGGLRERSLSTNVIQPATLQDIFVLEYVHKQGWFWKIPTVNGPTPTARHDHSAVAYKVPSSAASKLVIFGGRGPRSIRFADVVILDIASSTWTYPLFGGPHPRGRSSHSATLLGTRMFVFGGWTEPLDSPTPVLEGIEDKDFIHMKTRGVPSSELYCLDLKKEVWVKLGGDGSEMDDCWPQPRACHSAAGRQSVIYIWSGATGCKDEEKGAVCHPELYQLEVERPVQFPGEVKASKSELYDNGVLTEWKAVEGADSYVLQICKCQNDNDAQVTYPEQLVPTPRRVPSSNHIPMTTPQYSYSTTPYYGYQYGNGLPNRFHGETMGASNSATYHMMQTPYVATGGLPFAQRHSQPIFYQAPKVPLPIYPSSCSLPSQFQQPLSGHPTISMELQDIQGGGQSNQPQFANSGVFNDAGTPVPYFYGGRGQGQAWRRMSHKRGRAACHPPIVPQLPPQPARMRPPIQVHDLSVLSQLADVASRQPSIGPGPLTSQATHQPPNPPALPGTTYNPFSLRSN</sequence>
<evidence type="ECO:0000256" key="1">
    <source>
        <dbReference type="ARBA" id="ARBA00022737"/>
    </source>
</evidence>
<feature type="domain" description="Host cell factor Kelch-repeats" evidence="3">
    <location>
        <begin position="80"/>
        <end position="443"/>
    </location>
</feature>
<dbReference type="InterPro" id="IPR015915">
    <property type="entry name" value="Kelch-typ_b-propeller"/>
</dbReference>